<gene>
    <name evidence="1" type="ORF">MM415B02525_0013</name>
</gene>
<dbReference type="EMBL" id="MT142856">
    <property type="protein sequence ID" value="QJA89611.1"/>
    <property type="molecule type" value="Genomic_DNA"/>
</dbReference>
<organism evidence="1">
    <name type="scientific">viral metagenome</name>
    <dbReference type="NCBI Taxonomy" id="1070528"/>
    <lineage>
        <taxon>unclassified sequences</taxon>
        <taxon>metagenomes</taxon>
        <taxon>organismal metagenomes</taxon>
    </lineage>
</organism>
<accession>A0A6M3L890</accession>
<protein>
    <submittedName>
        <fullName evidence="1">Uncharacterized protein</fullName>
    </submittedName>
</protein>
<sequence>MKVVKPESWPSNPYEEEIAKFTNKKRGGLFKVLMESFKSTLSGQSNHMLTMSINKSIVDYRDQRILNYIRNKKNAGVDLNMLF</sequence>
<name>A0A6M3L890_9ZZZZ</name>
<proteinExistence type="predicted"/>
<reference evidence="1" key="1">
    <citation type="submission" date="2020-03" db="EMBL/GenBank/DDBJ databases">
        <title>The deep terrestrial virosphere.</title>
        <authorList>
            <person name="Holmfeldt K."/>
            <person name="Nilsson E."/>
            <person name="Simone D."/>
            <person name="Lopez-Fernandez M."/>
            <person name="Wu X."/>
            <person name="de Brujin I."/>
            <person name="Lundin D."/>
            <person name="Andersson A."/>
            <person name="Bertilsson S."/>
            <person name="Dopson M."/>
        </authorList>
    </citation>
    <scope>NUCLEOTIDE SEQUENCE</scope>
    <source>
        <strain evidence="1">MM415B02525</strain>
    </source>
</reference>
<dbReference type="AlphaFoldDB" id="A0A6M3L890"/>
<evidence type="ECO:0000313" key="1">
    <source>
        <dbReference type="EMBL" id="QJA89611.1"/>
    </source>
</evidence>